<evidence type="ECO:0000313" key="15">
    <source>
        <dbReference type="RefSeq" id="XP_032809072.1"/>
    </source>
</evidence>
<evidence type="ECO:0000256" key="3">
    <source>
        <dbReference type="ARBA" id="ARBA00005309"/>
    </source>
</evidence>
<feature type="compositionally biased region" description="Low complexity" evidence="12">
    <location>
        <begin position="98"/>
        <end position="108"/>
    </location>
</feature>
<keyword evidence="14" id="KW-1185">Reference proteome</keyword>
<feature type="compositionally biased region" description="Basic and acidic residues" evidence="12">
    <location>
        <begin position="574"/>
        <end position="584"/>
    </location>
</feature>
<dbReference type="RefSeq" id="XP_032809072.1">
    <property type="nucleotide sequence ID" value="XM_032953181.1"/>
</dbReference>
<dbReference type="GO" id="GO:0006281">
    <property type="term" value="P:DNA repair"/>
    <property type="evidence" value="ECO:0007669"/>
    <property type="project" value="UniProtKB-KW"/>
</dbReference>
<feature type="compositionally biased region" description="Basic and acidic residues" evidence="12">
    <location>
        <begin position="260"/>
        <end position="276"/>
    </location>
</feature>
<evidence type="ECO:0000256" key="4">
    <source>
        <dbReference type="ARBA" id="ARBA00022490"/>
    </source>
</evidence>
<dbReference type="InterPro" id="IPR021567">
    <property type="entry name" value="LEDGF_IBD"/>
</dbReference>
<keyword evidence="7" id="KW-0175">Coiled coil</keyword>
<sequence length="669" mass="74603">MAREYKPGDLIFAKMKGYPHWPARIDEVAEGAVKPPSSKYPIFFYGTHETAFLGVKDIFPYLQTKNKYGKPNKRKGFNEGLWEIENNPNVKFSTLKQSSAPSESGSEASEAEGSEPYGGRTSPPVRDSSEGERAPSDLEEVDDSGTHDKVPPPPAKRKKPEVVLDVPAKRVRRSSSEEAGAAESGAEMEEFPEASRSPSGSEYEEESSHDSDKGSDEDFSPERVKGATRGGRASSGPARGGRRKKSKSVSESESEEADDSSAHEKVPSPDKSEKPRPASSESDSAEEPSLEVFSNPPERVVEKKAPAKPRPRKVEKPPSPVSSDSSSESDDGDRVSEWKRRDEARRRELEERRRRQEEDELRRMREREEEDRLREEEEKKKERDDVKKDKKGKEDKKDKEPRKGKKEEVKKKPVEKSRPKPSSSSSDSEVEVKKEKKESAPRRAPPKRQPDRKPAKEKKQLKEEEKERKKQEKLQLKKVEKKREISMEQRLNKLHVEMKLSLSYANPDIVKCLQCMDELGSLKLTAQLLHKHQDLVATLKKARRYKANEDVMKKATLVYNNLKNAFVGPGGGERPGRPSGDRLSTDTAPTAAEDGAETQKKNDAGGEDLSVNGAIQKQDMDAREEQTQDAMKSEQPKESAHLTPAAGPVEKPPTGGPAVATSTEPANGS</sequence>
<evidence type="ECO:0000256" key="12">
    <source>
        <dbReference type="SAM" id="MobiDB-lite"/>
    </source>
</evidence>
<dbReference type="FunFam" id="2.30.30.140:FF:000017">
    <property type="entry name" value="hepatoma-derived growth factor isoform X1"/>
    <property type="match status" value="1"/>
</dbReference>
<dbReference type="SMART" id="SM00293">
    <property type="entry name" value="PWWP"/>
    <property type="match status" value="1"/>
</dbReference>
<dbReference type="GO" id="GO:0061628">
    <property type="term" value="F:histone H3K27me3 reader activity"/>
    <property type="evidence" value="ECO:0007669"/>
    <property type="project" value="TreeGrafter"/>
</dbReference>
<keyword evidence="4" id="KW-0963">Cytoplasm</keyword>
<protein>
    <recommendedName>
        <fullName evidence="11">Hepatoma-derived growth factor-related protein 2</fullName>
    </recommendedName>
</protein>
<feature type="compositionally biased region" description="Basic and acidic residues" evidence="12">
    <location>
        <begin position="206"/>
        <end position="225"/>
    </location>
</feature>
<dbReference type="Gene3D" id="1.20.930.10">
    <property type="entry name" value="Conserved domain common to transcription factors TFIIS, elongin A, CRSP70"/>
    <property type="match status" value="1"/>
</dbReference>
<dbReference type="GO" id="GO:0062072">
    <property type="term" value="F:histone H3K9me2/3 reader activity"/>
    <property type="evidence" value="ECO:0007669"/>
    <property type="project" value="TreeGrafter"/>
</dbReference>
<dbReference type="GO" id="GO:0005634">
    <property type="term" value="C:nucleus"/>
    <property type="evidence" value="ECO:0007669"/>
    <property type="project" value="UniProtKB-SubCell"/>
</dbReference>
<proteinExistence type="inferred from homology"/>
<keyword evidence="10" id="KW-0539">Nucleus</keyword>
<feature type="compositionally biased region" description="Basic and acidic residues" evidence="12">
    <location>
        <begin position="430"/>
        <end position="441"/>
    </location>
</feature>
<evidence type="ECO:0000256" key="2">
    <source>
        <dbReference type="ARBA" id="ARBA00004496"/>
    </source>
</evidence>
<dbReference type="SUPFAM" id="SSF140576">
    <property type="entry name" value="HIV integrase-binding domain"/>
    <property type="match status" value="1"/>
</dbReference>
<keyword evidence="8" id="KW-0233">DNA recombination</keyword>
<dbReference type="Gene3D" id="2.30.30.140">
    <property type="match status" value="1"/>
</dbReference>
<feature type="compositionally biased region" description="Basic and acidic residues" evidence="12">
    <location>
        <begin position="618"/>
        <end position="640"/>
    </location>
</feature>
<evidence type="ECO:0000256" key="5">
    <source>
        <dbReference type="ARBA" id="ARBA00022541"/>
    </source>
</evidence>
<comment type="subcellular location">
    <subcellularLocation>
        <location evidence="2">Cytoplasm</location>
    </subcellularLocation>
    <subcellularLocation>
        <location evidence="1">Nucleus</location>
    </subcellularLocation>
</comment>
<evidence type="ECO:0000256" key="8">
    <source>
        <dbReference type="ARBA" id="ARBA00023172"/>
    </source>
</evidence>
<feature type="region of interest" description="Disordered" evidence="12">
    <location>
        <begin position="565"/>
        <end position="669"/>
    </location>
</feature>
<evidence type="ECO:0000256" key="10">
    <source>
        <dbReference type="ARBA" id="ARBA00023242"/>
    </source>
</evidence>
<dbReference type="PANTHER" id="PTHR12550:SF18">
    <property type="entry name" value="HEPATOMA-DERIVED GROWTH FACTOR-RELATED PROTEIN 2"/>
    <property type="match status" value="1"/>
</dbReference>
<evidence type="ECO:0000313" key="14">
    <source>
        <dbReference type="Proteomes" id="UP001318040"/>
    </source>
</evidence>
<dbReference type="InterPro" id="IPR035441">
    <property type="entry name" value="TFIIS/LEDGF_dom_sf"/>
</dbReference>
<keyword evidence="9" id="KW-0234">DNA repair</keyword>
<dbReference type="InterPro" id="IPR000313">
    <property type="entry name" value="PWWP_dom"/>
</dbReference>
<name>A0AAJ7T2T3_PETMA</name>
<dbReference type="InterPro" id="IPR036218">
    <property type="entry name" value="HIVI-bd_sf"/>
</dbReference>
<feature type="compositionally biased region" description="Basic and acidic residues" evidence="12">
    <location>
        <begin position="332"/>
        <end position="418"/>
    </location>
</feature>
<feature type="compositionally biased region" description="Polar residues" evidence="12">
    <location>
        <begin position="660"/>
        <end position="669"/>
    </location>
</feature>
<feature type="region of interest" description="Disordered" evidence="12">
    <location>
        <begin position="92"/>
        <end position="475"/>
    </location>
</feature>
<keyword evidence="5" id="KW-0517">Myogenesis</keyword>
<comment type="similarity">
    <text evidence="3">Belongs to the HDGF family.</text>
</comment>
<dbReference type="Pfam" id="PF11467">
    <property type="entry name" value="LEDGF"/>
    <property type="match status" value="1"/>
</dbReference>
<reference evidence="15" key="1">
    <citation type="submission" date="2025-08" db="UniProtKB">
        <authorList>
            <consortium name="RefSeq"/>
        </authorList>
    </citation>
    <scope>IDENTIFICATION</scope>
    <source>
        <tissue evidence="15">Sperm</tissue>
    </source>
</reference>
<accession>A0AAJ7T2T3</accession>
<dbReference type="Pfam" id="PF00855">
    <property type="entry name" value="PWWP"/>
    <property type="match status" value="1"/>
</dbReference>
<dbReference type="CDD" id="cd20151">
    <property type="entry name" value="PWWP_PSIP"/>
    <property type="match status" value="1"/>
</dbReference>
<evidence type="ECO:0000256" key="7">
    <source>
        <dbReference type="ARBA" id="ARBA00023054"/>
    </source>
</evidence>
<evidence type="ECO:0000256" key="9">
    <source>
        <dbReference type="ARBA" id="ARBA00023204"/>
    </source>
</evidence>
<dbReference type="GO" id="GO:0007517">
    <property type="term" value="P:muscle organ development"/>
    <property type="evidence" value="ECO:0007669"/>
    <property type="project" value="UniProtKB-KW"/>
</dbReference>
<dbReference type="GO" id="GO:0006310">
    <property type="term" value="P:DNA recombination"/>
    <property type="evidence" value="ECO:0007669"/>
    <property type="project" value="UniProtKB-KW"/>
</dbReference>
<dbReference type="GO" id="GO:0005737">
    <property type="term" value="C:cytoplasm"/>
    <property type="evidence" value="ECO:0007669"/>
    <property type="project" value="UniProtKB-SubCell"/>
</dbReference>
<dbReference type="KEGG" id="pmrn:116941872"/>
<dbReference type="Proteomes" id="UP001318040">
    <property type="component" value="Chromosome 13"/>
</dbReference>
<feature type="compositionally biased region" description="Basic and acidic residues" evidence="12">
    <location>
        <begin position="127"/>
        <end position="136"/>
    </location>
</feature>
<evidence type="ECO:0000256" key="11">
    <source>
        <dbReference type="ARBA" id="ARBA00039350"/>
    </source>
</evidence>
<gene>
    <name evidence="15" type="primary">LOC116941872</name>
</gene>
<evidence type="ECO:0000256" key="6">
    <source>
        <dbReference type="ARBA" id="ARBA00022763"/>
    </source>
</evidence>
<organism evidence="14 15">
    <name type="scientific">Petromyzon marinus</name>
    <name type="common">Sea lamprey</name>
    <dbReference type="NCBI Taxonomy" id="7757"/>
    <lineage>
        <taxon>Eukaryota</taxon>
        <taxon>Metazoa</taxon>
        <taxon>Chordata</taxon>
        <taxon>Craniata</taxon>
        <taxon>Vertebrata</taxon>
        <taxon>Cyclostomata</taxon>
        <taxon>Hyperoartia</taxon>
        <taxon>Petromyzontiformes</taxon>
        <taxon>Petromyzontidae</taxon>
        <taxon>Petromyzon</taxon>
    </lineage>
</organism>
<keyword evidence="6" id="KW-0227">DNA damage</keyword>
<feature type="compositionally biased region" description="Basic and acidic residues" evidence="12">
    <location>
        <begin position="448"/>
        <end position="475"/>
    </location>
</feature>
<dbReference type="PANTHER" id="PTHR12550">
    <property type="entry name" value="HEPATOMA-DERIVED GROWTH FACTOR-RELATED"/>
    <property type="match status" value="1"/>
</dbReference>
<dbReference type="PROSITE" id="PS50812">
    <property type="entry name" value="PWWP"/>
    <property type="match status" value="1"/>
</dbReference>
<dbReference type="SUPFAM" id="SSF63748">
    <property type="entry name" value="Tudor/PWWP/MBT"/>
    <property type="match status" value="1"/>
</dbReference>
<dbReference type="AlphaFoldDB" id="A0AAJ7T2T3"/>
<evidence type="ECO:0000256" key="1">
    <source>
        <dbReference type="ARBA" id="ARBA00004123"/>
    </source>
</evidence>
<feature type="domain" description="PWWP" evidence="13">
    <location>
        <begin position="7"/>
        <end position="64"/>
    </location>
</feature>
<evidence type="ECO:0000259" key="13">
    <source>
        <dbReference type="PROSITE" id="PS50812"/>
    </source>
</evidence>